<evidence type="ECO:0000256" key="18">
    <source>
        <dbReference type="RuleBase" id="RU280815"/>
    </source>
</evidence>
<dbReference type="SUPFAM" id="SSF57184">
    <property type="entry name" value="Growth factor receptor domain"/>
    <property type="match status" value="1"/>
</dbReference>
<evidence type="ECO:0000256" key="13">
    <source>
        <dbReference type="ARBA" id="ARBA00023136"/>
    </source>
</evidence>
<comment type="caution">
    <text evidence="23">The sequence shown here is derived from an EMBL/GenBank/DDBJ whole genome shotgun (WGS) entry which is preliminary data.</text>
</comment>
<proteinExistence type="predicted"/>
<feature type="disulfide bond" evidence="16">
    <location>
        <begin position="551"/>
        <end position="560"/>
    </location>
</feature>
<feature type="compositionally biased region" description="Polar residues" evidence="19">
    <location>
        <begin position="182"/>
        <end position="198"/>
    </location>
</feature>
<dbReference type="PANTHER" id="PTHR24049:SF30">
    <property type="match status" value="1"/>
</dbReference>
<keyword evidence="6 18" id="KW-0677">Repeat</keyword>
<feature type="disulfide bond" evidence="17">
    <location>
        <begin position="518"/>
        <end position="527"/>
    </location>
</feature>
<gene>
    <name evidence="23" type="ORF">ROHU_005304</name>
</gene>
<evidence type="ECO:0000256" key="4">
    <source>
        <dbReference type="ARBA" id="ARBA00022692"/>
    </source>
</evidence>
<evidence type="ECO:0000256" key="11">
    <source>
        <dbReference type="ARBA" id="ARBA00022976"/>
    </source>
</evidence>
<dbReference type="InterPro" id="IPR028002">
    <property type="entry name" value="Myb_DNA-bind_5"/>
</dbReference>
<dbReference type="InterPro" id="IPR000742">
    <property type="entry name" value="EGF"/>
</dbReference>
<dbReference type="FunFam" id="2.60.40.3510:FF:000004">
    <property type="entry name" value="Delta-like protein"/>
    <property type="match status" value="1"/>
</dbReference>
<comment type="subcellular location">
    <subcellularLocation>
        <location evidence="1 18">Membrane</location>
        <topology evidence="1 18">Single-pass type I membrane protein</topology>
    </subcellularLocation>
</comment>
<keyword evidence="12 18" id="KW-1133">Transmembrane helix</keyword>
<dbReference type="GO" id="GO:0005509">
    <property type="term" value="F:calcium ion binding"/>
    <property type="evidence" value="ECO:0007669"/>
    <property type="project" value="InterPro"/>
</dbReference>
<feature type="compositionally biased region" description="Acidic residues" evidence="19">
    <location>
        <begin position="147"/>
        <end position="159"/>
    </location>
</feature>
<dbReference type="PROSITE" id="PS00022">
    <property type="entry name" value="EGF_1"/>
    <property type="match status" value="9"/>
</dbReference>
<evidence type="ECO:0000256" key="16">
    <source>
        <dbReference type="PROSITE-ProRule" id="PRU00076"/>
    </source>
</evidence>
<dbReference type="EMBL" id="QBIY01011852">
    <property type="protein sequence ID" value="RXN28729.1"/>
    <property type="molecule type" value="Genomic_DNA"/>
</dbReference>
<reference evidence="23 24" key="1">
    <citation type="submission" date="2018-03" db="EMBL/GenBank/DDBJ databases">
        <title>Draft genome sequence of Rohu Carp (Labeo rohita).</title>
        <authorList>
            <person name="Das P."/>
            <person name="Kushwaha B."/>
            <person name="Joshi C.G."/>
            <person name="Kumar D."/>
            <person name="Nagpure N.S."/>
            <person name="Sahoo L."/>
            <person name="Das S.P."/>
            <person name="Bit A."/>
            <person name="Patnaik S."/>
            <person name="Meher P.K."/>
            <person name="Jayasankar P."/>
            <person name="Koringa P.G."/>
            <person name="Patel N.V."/>
            <person name="Hinsu A.T."/>
            <person name="Kumar R."/>
            <person name="Pandey M."/>
            <person name="Agarwal S."/>
            <person name="Srivastava S."/>
            <person name="Singh M."/>
            <person name="Iquebal M.A."/>
            <person name="Jaiswal S."/>
            <person name="Angadi U.B."/>
            <person name="Kumar N."/>
            <person name="Raza M."/>
            <person name="Shah T.M."/>
            <person name="Rai A."/>
            <person name="Jena J.K."/>
        </authorList>
    </citation>
    <scope>NUCLEOTIDE SEQUENCE [LARGE SCALE GENOMIC DNA]</scope>
    <source>
        <strain evidence="23">DASCIFA01</strain>
        <tissue evidence="23">Testis</tissue>
    </source>
</reference>
<evidence type="ECO:0000256" key="6">
    <source>
        <dbReference type="ARBA" id="ARBA00022737"/>
    </source>
</evidence>
<dbReference type="STRING" id="84645.A0A498N2Y2"/>
<evidence type="ECO:0000256" key="19">
    <source>
        <dbReference type="SAM" id="MobiDB-lite"/>
    </source>
</evidence>
<dbReference type="PROSITE" id="PS50026">
    <property type="entry name" value="EGF_3"/>
    <property type="match status" value="7"/>
</dbReference>
<feature type="disulfide bond" evidence="17">
    <location>
        <begin position="485"/>
        <end position="494"/>
    </location>
</feature>
<dbReference type="PROSITE" id="PS51051">
    <property type="entry name" value="DSL"/>
    <property type="match status" value="1"/>
</dbReference>
<keyword evidence="3 16" id="KW-0245">EGF-like domain</keyword>
<evidence type="ECO:0000256" key="5">
    <source>
        <dbReference type="ARBA" id="ARBA00022729"/>
    </source>
</evidence>
<evidence type="ECO:0000313" key="24">
    <source>
        <dbReference type="Proteomes" id="UP000290572"/>
    </source>
</evidence>
<dbReference type="SMART" id="SM00181">
    <property type="entry name" value="EGF"/>
    <property type="match status" value="8"/>
</dbReference>
<evidence type="ECO:0000256" key="10">
    <source>
        <dbReference type="ARBA" id="ARBA00022902"/>
    </source>
</evidence>
<protein>
    <recommendedName>
        <fullName evidence="18">Delta-like protein</fullName>
    </recommendedName>
</protein>
<keyword evidence="15" id="KW-0325">Glycoprotein</keyword>
<dbReference type="FunFam" id="2.10.25.10:FF:000004">
    <property type="entry name" value="Neurogenic locus notch 1"/>
    <property type="match status" value="1"/>
</dbReference>
<evidence type="ECO:0000256" key="8">
    <source>
        <dbReference type="ARBA" id="ARBA00022837"/>
    </source>
</evidence>
<dbReference type="InterPro" id="IPR001881">
    <property type="entry name" value="EGF-like_Ca-bd_dom"/>
</dbReference>
<evidence type="ECO:0000256" key="9">
    <source>
        <dbReference type="ARBA" id="ARBA00022843"/>
    </source>
</evidence>
<dbReference type="FunFam" id="2.10.25.140:FF:000001">
    <property type="entry name" value="Delta-like protein"/>
    <property type="match status" value="1"/>
</dbReference>
<feature type="domain" description="EGF-like" evidence="21">
    <location>
        <begin position="787"/>
        <end position="823"/>
    </location>
</feature>
<dbReference type="InterPro" id="IPR013032">
    <property type="entry name" value="EGF-like_CS"/>
</dbReference>
<dbReference type="InterPro" id="IPR001774">
    <property type="entry name" value="DSL"/>
</dbReference>
<sequence>MSVSSLYLQQDNMVRFKRRKARFSFSEVHILLDEVRKNRHIVVGKFNAGVPSDVKRRKWAEITARVNEIGECDREIMEVIKKWSDLKCDTKRKVAALKTGALVSQRLSRSNIELSPMEVIVESILELDKRPWEATQRSRSRSHGDDQEAVCEDEEEEDGGFVGMGSVNSSPSRGMDVGGMPATTSGSGAASEMQYDSSKTGDPESHLDSDEDNRDLFPSSSMASVTNSYSEEDGIATRGTTGHVSSTATAATKRPSSFSGVEPDSPREQLVHNASLSVQEQHTTNALLSTVSRSLELLAESVQQLAETQQEFARESLQLQRDTVQVLRDFASGALTILQEKVASSGVFELKVHSFSTTRRYCRRTRDCNIFFRICLKHSEDVISAEPPCTFGTGQTNVLRADQSSISNSAAIRVPFHFKWPGTFSLIVEAWNAESPKEHHDYTENQNNLISRLATRRRLAIGEDWSQDVHFGDQSELRYSYHVFCDEFYFGEACSDYCRPRDDTLGHYTCDENGNRECLEGWQGDYCSDPICSSDCSERHGYCESPGECKCRLGWQGPSCSECVHYPGCLHGTCSQPWQCVCKEGWGGLFCNQDLNYCTNHKPCANGATCTNTGQGSYTCTCRPGYGGTNCELEINECDCNPCKNGGSCNDLENDYSCTCPQGFYGKNCEIIAMTCADDPCFNGGTCEEKFTGGYVCRCPPTFTGSNCEKRLDRCSHKPCANGGECVDLGASALCRCRPGFTGPRCETNIDDCASYPCQNAGTCQDGINDYTCTCTLGFTGKNCSLRADACLTNPCLNGGTCYTHFSGPVCQCVPGFMGPNCEFPVQGGMEMMAPRVGRTSPSAVAVSCVLGVLAVFLGVCVGLVVIRRRRHRLRRQQLCDSVFNDLENVNNLDRQHYPYDRDFSQVKPCNTEGRISLAASHTLPAGQDFLWSAGGGLR</sequence>
<keyword evidence="5 18" id="KW-0732">Signal</keyword>
<organism evidence="23 24">
    <name type="scientific">Labeo rohita</name>
    <name type="common">Indian major carp</name>
    <name type="synonym">Cyprinus rohita</name>
    <dbReference type="NCBI Taxonomy" id="84645"/>
    <lineage>
        <taxon>Eukaryota</taxon>
        <taxon>Metazoa</taxon>
        <taxon>Chordata</taxon>
        <taxon>Craniata</taxon>
        <taxon>Vertebrata</taxon>
        <taxon>Euteleostomi</taxon>
        <taxon>Actinopterygii</taxon>
        <taxon>Neopterygii</taxon>
        <taxon>Teleostei</taxon>
        <taxon>Ostariophysi</taxon>
        <taxon>Cypriniformes</taxon>
        <taxon>Cyprinidae</taxon>
        <taxon>Labeoninae</taxon>
        <taxon>Labeonini</taxon>
        <taxon>Labeo</taxon>
    </lineage>
</organism>
<feature type="compositionally biased region" description="Polar residues" evidence="19">
    <location>
        <begin position="238"/>
        <end position="259"/>
    </location>
</feature>
<dbReference type="Proteomes" id="UP000290572">
    <property type="component" value="Unassembled WGS sequence"/>
</dbReference>
<feature type="domain" description="EGF-like" evidence="21">
    <location>
        <begin position="711"/>
        <end position="747"/>
    </location>
</feature>
<feature type="disulfide bond" evidence="16">
    <location>
        <begin position="737"/>
        <end position="746"/>
    </location>
</feature>
<evidence type="ECO:0000256" key="7">
    <source>
        <dbReference type="ARBA" id="ARBA00022782"/>
    </source>
</evidence>
<dbReference type="Pfam" id="PF01414">
    <property type="entry name" value="DSL"/>
    <property type="match status" value="1"/>
</dbReference>
<dbReference type="InterPro" id="IPR000152">
    <property type="entry name" value="EGF-type_Asp/Asn_hydroxyl_site"/>
</dbReference>
<feature type="disulfide bond" evidence="16">
    <location>
        <begin position="775"/>
        <end position="784"/>
    </location>
</feature>
<feature type="disulfide bond" evidence="17">
    <location>
        <begin position="498"/>
        <end position="510"/>
    </location>
</feature>
<dbReference type="PROSITE" id="PS01187">
    <property type="entry name" value="EGF_CA"/>
    <property type="match status" value="2"/>
</dbReference>
<dbReference type="Gene3D" id="2.10.25.10">
    <property type="entry name" value="Laminin"/>
    <property type="match status" value="7"/>
</dbReference>
<dbReference type="SMART" id="SM00179">
    <property type="entry name" value="EGF_CA"/>
    <property type="match status" value="6"/>
</dbReference>
<feature type="transmembrane region" description="Helical" evidence="20">
    <location>
        <begin position="845"/>
        <end position="867"/>
    </location>
</feature>
<dbReference type="InterPro" id="IPR011651">
    <property type="entry name" value="Notch_ligand_N"/>
</dbReference>
<feature type="domain" description="DSL" evidence="22">
    <location>
        <begin position="483"/>
        <end position="527"/>
    </location>
</feature>
<keyword evidence="24" id="KW-1185">Reference proteome</keyword>
<dbReference type="PROSITE" id="PS01186">
    <property type="entry name" value="EGF_2"/>
    <property type="match status" value="6"/>
</dbReference>
<dbReference type="GO" id="GO:0016020">
    <property type="term" value="C:membrane"/>
    <property type="evidence" value="ECO:0007669"/>
    <property type="project" value="UniProtKB-SubCell"/>
</dbReference>
<dbReference type="PANTHER" id="PTHR24049">
    <property type="entry name" value="CRUMBS FAMILY MEMBER"/>
    <property type="match status" value="1"/>
</dbReference>
<dbReference type="FunFam" id="2.10.25.10:FF:000018">
    <property type="entry name" value="Delta-like 1"/>
    <property type="match status" value="1"/>
</dbReference>
<name>A0A498N2Y2_LABRO</name>
<comment type="caution">
    <text evidence="16">Lacks conserved residue(s) required for the propagation of feature annotation.</text>
</comment>
<evidence type="ECO:0000256" key="3">
    <source>
        <dbReference type="ARBA" id="ARBA00022536"/>
    </source>
</evidence>
<keyword evidence="7" id="KW-0221">Differentiation</keyword>
<feature type="domain" description="EGF-like" evidence="21">
    <location>
        <begin position="528"/>
        <end position="561"/>
    </location>
</feature>
<dbReference type="Pfam" id="PF21700">
    <property type="entry name" value="EGF_DL_JAG"/>
    <property type="match status" value="1"/>
</dbReference>
<keyword evidence="8" id="KW-0106">Calcium</keyword>
<feature type="domain" description="EGF-like" evidence="21">
    <location>
        <begin position="749"/>
        <end position="785"/>
    </location>
</feature>
<dbReference type="GO" id="GO:0030154">
    <property type="term" value="P:cell differentiation"/>
    <property type="evidence" value="ECO:0007669"/>
    <property type="project" value="UniProtKB-KW"/>
</dbReference>
<feature type="compositionally biased region" description="Basic and acidic residues" evidence="19">
    <location>
        <begin position="199"/>
        <end position="208"/>
    </location>
</feature>
<feature type="disulfide bond" evidence="16">
    <location>
        <begin position="699"/>
        <end position="708"/>
    </location>
</feature>
<accession>A0A498N2Y2</accession>
<dbReference type="AlphaFoldDB" id="A0A498N2Y2"/>
<evidence type="ECO:0000256" key="1">
    <source>
        <dbReference type="ARBA" id="ARBA00004479"/>
    </source>
</evidence>
<keyword evidence="4 18" id="KW-0812">Transmembrane</keyword>
<keyword evidence="2 18" id="KW-0217">Developmental protein</keyword>
<evidence type="ECO:0000256" key="12">
    <source>
        <dbReference type="ARBA" id="ARBA00022989"/>
    </source>
</evidence>
<dbReference type="SMART" id="SM00051">
    <property type="entry name" value="DSL"/>
    <property type="match status" value="1"/>
</dbReference>
<feature type="disulfide bond" evidence="16">
    <location>
        <begin position="622"/>
        <end position="631"/>
    </location>
</feature>
<dbReference type="FunFam" id="2.10.25.10:FF:000255">
    <property type="entry name" value="Sushi, nidogen and EGF-like domains 1"/>
    <property type="match status" value="1"/>
</dbReference>
<keyword evidence="11" id="KW-0914">Notch signaling pathway</keyword>
<dbReference type="PROSITE" id="PS00010">
    <property type="entry name" value="ASX_HYDROXYL"/>
    <property type="match status" value="2"/>
</dbReference>
<feature type="disulfide bond" evidence="16">
    <location>
        <begin position="660"/>
        <end position="669"/>
    </location>
</feature>
<evidence type="ECO:0000259" key="21">
    <source>
        <dbReference type="PROSITE" id="PS50026"/>
    </source>
</evidence>
<dbReference type="GO" id="GO:0007417">
    <property type="term" value="P:central nervous system development"/>
    <property type="evidence" value="ECO:0007669"/>
    <property type="project" value="UniProtKB-ARBA"/>
</dbReference>
<dbReference type="CDD" id="cd00054">
    <property type="entry name" value="EGF_CA"/>
    <property type="match status" value="6"/>
</dbReference>
<dbReference type="Pfam" id="PF07657">
    <property type="entry name" value="MNNL"/>
    <property type="match status" value="1"/>
</dbReference>
<evidence type="ECO:0000259" key="22">
    <source>
        <dbReference type="PROSITE" id="PS51051"/>
    </source>
</evidence>
<dbReference type="PRINTS" id="PR00010">
    <property type="entry name" value="EGFBLOOD"/>
</dbReference>
<dbReference type="FunFam" id="2.10.25.10:FF:000064">
    <property type="entry name" value="Delta-like protein"/>
    <property type="match status" value="1"/>
</dbReference>
<evidence type="ECO:0000256" key="20">
    <source>
        <dbReference type="SAM" id="Phobius"/>
    </source>
</evidence>
<evidence type="ECO:0000256" key="17">
    <source>
        <dbReference type="PROSITE-ProRule" id="PRU00377"/>
    </source>
</evidence>
<dbReference type="Gene3D" id="2.10.25.140">
    <property type="match status" value="1"/>
</dbReference>
<evidence type="ECO:0000256" key="2">
    <source>
        <dbReference type="ARBA" id="ARBA00022473"/>
    </source>
</evidence>
<keyword evidence="13 18" id="KW-0472">Membrane</keyword>
<feature type="compositionally biased region" description="Polar residues" evidence="19">
    <location>
        <begin position="218"/>
        <end position="229"/>
    </location>
</feature>
<feature type="disulfide bond" evidence="16">
    <location>
        <begin position="813"/>
        <end position="822"/>
    </location>
</feature>
<dbReference type="SUPFAM" id="SSF57196">
    <property type="entry name" value="EGF/Laminin"/>
    <property type="match status" value="2"/>
</dbReference>
<dbReference type="GO" id="GO:0007219">
    <property type="term" value="P:Notch signaling pathway"/>
    <property type="evidence" value="ECO:0007669"/>
    <property type="project" value="UniProtKB-KW"/>
</dbReference>
<dbReference type="InterPro" id="IPR051022">
    <property type="entry name" value="Notch_Cell-Fate_Det"/>
</dbReference>
<feature type="domain" description="EGF-like" evidence="21">
    <location>
        <begin position="594"/>
        <end position="632"/>
    </location>
</feature>
<dbReference type="FunFam" id="2.10.25.10:FF:000012">
    <property type="entry name" value="Delta-like protein"/>
    <property type="match status" value="2"/>
</dbReference>
<feature type="region of interest" description="Disordered" evidence="19">
    <location>
        <begin position="131"/>
        <end position="268"/>
    </location>
</feature>
<dbReference type="Pfam" id="PF12661">
    <property type="entry name" value="hEGF"/>
    <property type="match status" value="2"/>
</dbReference>
<dbReference type="InterPro" id="IPR018097">
    <property type="entry name" value="EGF_Ca-bd_CS"/>
</dbReference>
<keyword evidence="14 16" id="KW-1015">Disulfide bond</keyword>
<dbReference type="InterPro" id="IPR009030">
    <property type="entry name" value="Growth_fac_rcpt_cys_sf"/>
</dbReference>
<dbReference type="Pfam" id="PF13873">
    <property type="entry name" value="Myb_DNA-bind_5"/>
    <property type="match status" value="1"/>
</dbReference>
<dbReference type="GO" id="GO:0048513">
    <property type="term" value="P:animal organ development"/>
    <property type="evidence" value="ECO:0007669"/>
    <property type="project" value="UniProtKB-ARBA"/>
</dbReference>
<feature type="domain" description="EGF-like" evidence="21">
    <location>
        <begin position="672"/>
        <end position="709"/>
    </location>
</feature>
<evidence type="ECO:0000256" key="14">
    <source>
        <dbReference type="ARBA" id="ARBA00023157"/>
    </source>
</evidence>
<keyword evidence="9" id="KW-0832">Ubl conjugation</keyword>
<dbReference type="Gene3D" id="2.60.40.3510">
    <property type="match status" value="1"/>
</dbReference>
<dbReference type="Pfam" id="PF00008">
    <property type="entry name" value="EGF"/>
    <property type="match status" value="4"/>
</dbReference>
<dbReference type="FunFam" id="2.10.25.10:FF:000368">
    <property type="entry name" value="Delta-like 3 (Drosophila), isoform CRA_b"/>
    <property type="match status" value="1"/>
</dbReference>
<keyword evidence="10" id="KW-0524">Neurogenesis</keyword>
<feature type="domain" description="EGF-like" evidence="21">
    <location>
        <begin position="634"/>
        <end position="670"/>
    </location>
</feature>
<evidence type="ECO:0000256" key="15">
    <source>
        <dbReference type="ARBA" id="ARBA00023180"/>
    </source>
</evidence>
<comment type="function">
    <text evidence="18">Putative Notch ligand involved in the mediation of Notch signaling.</text>
</comment>
<evidence type="ECO:0000313" key="23">
    <source>
        <dbReference type="EMBL" id="RXN28729.1"/>
    </source>
</evidence>